<keyword evidence="5 9" id="KW-0963">Cytoplasm</keyword>
<sequence length="255" mass="28268">MIDLQNARILICNDDGIDAPGIKLLENLARQFSDDVWVVAPSIEQSGAGHSLTLRRPLRIHKRDDRHFAVDGTPTDCILLAMQVIMRETPPDIVFSGINRGGNLGEDVTYSGTVAAAMEAALLNVPAIAFSQYFSQKLINWDVASAYLVDVVRSLIKAEWPSNVLINVNFPEQERNGGAQIRVTRQGQRKIGDHVAERLDPRGEPYYWIGAIRSELPEDENADLHVIEKGDISVTPIGLDFTDNATHEKLTKAFQ</sequence>
<proteinExistence type="inferred from homology"/>
<dbReference type="GO" id="GO:0046872">
    <property type="term" value="F:metal ion binding"/>
    <property type="evidence" value="ECO:0007669"/>
    <property type="project" value="UniProtKB-UniRule"/>
</dbReference>
<dbReference type="HAMAP" id="MF_00060">
    <property type="entry name" value="SurE"/>
    <property type="match status" value="1"/>
</dbReference>
<evidence type="ECO:0000313" key="12">
    <source>
        <dbReference type="Proteomes" id="UP000193391"/>
    </source>
</evidence>
<evidence type="ECO:0000256" key="5">
    <source>
        <dbReference type="ARBA" id="ARBA00022490"/>
    </source>
</evidence>
<dbReference type="GO" id="GO:0000166">
    <property type="term" value="F:nucleotide binding"/>
    <property type="evidence" value="ECO:0007669"/>
    <property type="project" value="UniProtKB-KW"/>
</dbReference>
<dbReference type="GO" id="GO:0008253">
    <property type="term" value="F:5'-nucleotidase activity"/>
    <property type="evidence" value="ECO:0007669"/>
    <property type="project" value="UniProtKB-UniRule"/>
</dbReference>
<dbReference type="GO" id="GO:0004309">
    <property type="term" value="F:exopolyphosphatase activity"/>
    <property type="evidence" value="ECO:0007669"/>
    <property type="project" value="TreeGrafter"/>
</dbReference>
<dbReference type="InterPro" id="IPR030048">
    <property type="entry name" value="SurE"/>
</dbReference>
<dbReference type="Pfam" id="PF01975">
    <property type="entry name" value="SurE"/>
    <property type="match status" value="1"/>
</dbReference>
<comment type="cofactor">
    <cofactor evidence="9">
        <name>a divalent metal cation</name>
        <dbReference type="ChEBI" id="CHEBI:60240"/>
    </cofactor>
    <text evidence="9">Binds 1 divalent metal cation per subunit.</text>
</comment>
<keyword evidence="12" id="KW-1185">Reference proteome</keyword>
<dbReference type="PANTHER" id="PTHR30457:SF12">
    <property type="entry name" value="5'_3'-NUCLEOTIDASE SURE"/>
    <property type="match status" value="1"/>
</dbReference>
<evidence type="ECO:0000256" key="1">
    <source>
        <dbReference type="ARBA" id="ARBA00000815"/>
    </source>
</evidence>
<evidence type="ECO:0000256" key="9">
    <source>
        <dbReference type="HAMAP-Rule" id="MF_00060"/>
    </source>
</evidence>
<feature type="binding site" evidence="9">
    <location>
        <position position="46"/>
    </location>
    <ligand>
        <name>a divalent metal cation</name>
        <dbReference type="ChEBI" id="CHEBI:60240"/>
    </ligand>
</feature>
<dbReference type="OrthoDB" id="9780815at2"/>
<gene>
    <name evidence="9" type="primary">surE</name>
    <name evidence="11" type="ORF">TMES_12270</name>
</gene>
<dbReference type="GO" id="GO:0008254">
    <property type="term" value="F:3'-nucleotidase activity"/>
    <property type="evidence" value="ECO:0007669"/>
    <property type="project" value="TreeGrafter"/>
</dbReference>
<dbReference type="Gene3D" id="3.40.1210.10">
    <property type="entry name" value="Survival protein SurE-like phosphatase/nucleotidase"/>
    <property type="match status" value="1"/>
</dbReference>
<keyword evidence="7 9" id="KW-0547">Nucleotide-binding</keyword>
<feature type="binding site" evidence="9">
    <location>
        <position position="99"/>
    </location>
    <ligand>
        <name>a divalent metal cation</name>
        <dbReference type="ChEBI" id="CHEBI:60240"/>
    </ligand>
</feature>
<dbReference type="InterPro" id="IPR036523">
    <property type="entry name" value="SurE-like_sf"/>
</dbReference>
<evidence type="ECO:0000256" key="6">
    <source>
        <dbReference type="ARBA" id="ARBA00022723"/>
    </source>
</evidence>
<reference evidence="11 12" key="1">
    <citation type="submission" date="2014-03" db="EMBL/GenBank/DDBJ databases">
        <title>The draft genome sequence of Thalassospira mesophila JCM 18969.</title>
        <authorList>
            <person name="Lai Q."/>
            <person name="Shao Z."/>
        </authorList>
    </citation>
    <scope>NUCLEOTIDE SEQUENCE [LARGE SCALE GENOMIC DNA]</scope>
    <source>
        <strain evidence="11 12">JCM 18969</strain>
    </source>
</reference>
<name>A0A1Y2L0E2_9PROT</name>
<evidence type="ECO:0000256" key="4">
    <source>
        <dbReference type="ARBA" id="ARBA00011062"/>
    </source>
</evidence>
<feature type="binding site" evidence="9">
    <location>
        <position position="15"/>
    </location>
    <ligand>
        <name>a divalent metal cation</name>
        <dbReference type="ChEBI" id="CHEBI:60240"/>
    </ligand>
</feature>
<dbReference type="SUPFAM" id="SSF64167">
    <property type="entry name" value="SurE-like"/>
    <property type="match status" value="1"/>
</dbReference>
<dbReference type="Proteomes" id="UP000193391">
    <property type="component" value="Unassembled WGS sequence"/>
</dbReference>
<dbReference type="EC" id="3.1.3.5" evidence="9"/>
<keyword evidence="6 9" id="KW-0479">Metal-binding</keyword>
<dbReference type="STRING" id="1293891.TMES_12270"/>
<dbReference type="InterPro" id="IPR002828">
    <property type="entry name" value="SurE-like_Pase/nucleotidase"/>
</dbReference>
<evidence type="ECO:0000313" key="11">
    <source>
        <dbReference type="EMBL" id="OSQ37783.1"/>
    </source>
</evidence>
<feature type="binding site" evidence="9">
    <location>
        <position position="14"/>
    </location>
    <ligand>
        <name>a divalent metal cation</name>
        <dbReference type="ChEBI" id="CHEBI:60240"/>
    </ligand>
</feature>
<keyword evidence="8 9" id="KW-0378">Hydrolase</keyword>
<dbReference type="RefSeq" id="WP_085582951.1">
    <property type="nucleotide sequence ID" value="NZ_JFKA01000005.1"/>
</dbReference>
<comment type="cofactor">
    <cofactor evidence="2">
        <name>Mg(2+)</name>
        <dbReference type="ChEBI" id="CHEBI:18420"/>
    </cofactor>
</comment>
<dbReference type="FunFam" id="3.40.1210.10:FF:000001">
    <property type="entry name" value="5'/3'-nucleotidase SurE"/>
    <property type="match status" value="1"/>
</dbReference>
<evidence type="ECO:0000256" key="2">
    <source>
        <dbReference type="ARBA" id="ARBA00001946"/>
    </source>
</evidence>
<dbReference type="NCBIfam" id="TIGR00087">
    <property type="entry name" value="surE"/>
    <property type="match status" value="1"/>
</dbReference>
<dbReference type="EMBL" id="JFKA01000005">
    <property type="protein sequence ID" value="OSQ37783.1"/>
    <property type="molecule type" value="Genomic_DNA"/>
</dbReference>
<comment type="catalytic activity">
    <reaction evidence="1 9">
        <text>a ribonucleoside 5'-phosphate + H2O = a ribonucleoside + phosphate</text>
        <dbReference type="Rhea" id="RHEA:12484"/>
        <dbReference type="ChEBI" id="CHEBI:15377"/>
        <dbReference type="ChEBI" id="CHEBI:18254"/>
        <dbReference type="ChEBI" id="CHEBI:43474"/>
        <dbReference type="ChEBI" id="CHEBI:58043"/>
        <dbReference type="EC" id="3.1.3.5"/>
    </reaction>
</comment>
<evidence type="ECO:0000256" key="3">
    <source>
        <dbReference type="ARBA" id="ARBA00004496"/>
    </source>
</evidence>
<accession>A0A1Y2L0E2</accession>
<evidence type="ECO:0000256" key="7">
    <source>
        <dbReference type="ARBA" id="ARBA00022741"/>
    </source>
</evidence>
<evidence type="ECO:0000259" key="10">
    <source>
        <dbReference type="Pfam" id="PF01975"/>
    </source>
</evidence>
<comment type="similarity">
    <text evidence="4 9">Belongs to the SurE nucleotidase family.</text>
</comment>
<dbReference type="AlphaFoldDB" id="A0A1Y2L0E2"/>
<dbReference type="GO" id="GO:0005737">
    <property type="term" value="C:cytoplasm"/>
    <property type="evidence" value="ECO:0007669"/>
    <property type="project" value="UniProtKB-SubCell"/>
</dbReference>
<dbReference type="PANTHER" id="PTHR30457">
    <property type="entry name" value="5'-NUCLEOTIDASE SURE"/>
    <property type="match status" value="1"/>
</dbReference>
<comment type="caution">
    <text evidence="11">The sequence shown here is derived from an EMBL/GenBank/DDBJ whole genome shotgun (WGS) entry which is preliminary data.</text>
</comment>
<organism evidence="11 12">
    <name type="scientific">Thalassospira mesophila</name>
    <dbReference type="NCBI Taxonomy" id="1293891"/>
    <lineage>
        <taxon>Bacteria</taxon>
        <taxon>Pseudomonadati</taxon>
        <taxon>Pseudomonadota</taxon>
        <taxon>Alphaproteobacteria</taxon>
        <taxon>Rhodospirillales</taxon>
        <taxon>Thalassospiraceae</taxon>
        <taxon>Thalassospira</taxon>
    </lineage>
</organism>
<comment type="subcellular location">
    <subcellularLocation>
        <location evidence="3 9">Cytoplasm</location>
    </subcellularLocation>
</comment>
<feature type="domain" description="Survival protein SurE-like phosphatase/nucleotidase" evidence="10">
    <location>
        <begin position="9"/>
        <end position="191"/>
    </location>
</feature>
<protein>
    <recommendedName>
        <fullName evidence="9">5'-nucleotidase SurE</fullName>
        <ecNumber evidence="9">3.1.3.5</ecNumber>
    </recommendedName>
    <alternativeName>
        <fullName evidence="9">Nucleoside 5'-monophosphate phosphohydrolase</fullName>
    </alternativeName>
</protein>
<evidence type="ECO:0000256" key="8">
    <source>
        <dbReference type="ARBA" id="ARBA00022801"/>
    </source>
</evidence>
<dbReference type="NCBIfam" id="NF001490">
    <property type="entry name" value="PRK00346.1-4"/>
    <property type="match status" value="1"/>
</dbReference>
<comment type="function">
    <text evidence="9">Nucleotidase that shows phosphatase activity on nucleoside 5'-monophosphates.</text>
</comment>